<dbReference type="InterPro" id="IPR032519">
    <property type="entry name" value="YbgF_tri"/>
</dbReference>
<dbReference type="Pfam" id="PF13432">
    <property type="entry name" value="TPR_16"/>
    <property type="match status" value="1"/>
</dbReference>
<dbReference type="EMBL" id="AP021857">
    <property type="protein sequence ID" value="BBO22065.1"/>
    <property type="molecule type" value="Genomic_DNA"/>
</dbReference>
<feature type="domain" description="YbgF trimerisation" evidence="3">
    <location>
        <begin position="37"/>
        <end position="106"/>
    </location>
</feature>
<dbReference type="InterPro" id="IPR019734">
    <property type="entry name" value="TPR_rpt"/>
</dbReference>
<dbReference type="HAMAP" id="MF_02066">
    <property type="entry name" value="CpoB"/>
    <property type="match status" value="1"/>
</dbReference>
<comment type="function">
    <text evidence="1">Mediates coordination of peptidoglycan synthesis and outer membrane constriction during cell division.</text>
</comment>
<dbReference type="GO" id="GO:0043093">
    <property type="term" value="P:FtsZ-dependent cytokinesis"/>
    <property type="evidence" value="ECO:0007669"/>
    <property type="project" value="UniProtKB-UniRule"/>
</dbReference>
<gene>
    <name evidence="1" type="primary">cpoB</name>
    <name evidence="4" type="ORF">DSYM_27640</name>
</gene>
<keyword evidence="2" id="KW-0802">TPR repeat</keyword>
<evidence type="ECO:0000256" key="2">
    <source>
        <dbReference type="PROSITE-ProRule" id="PRU00339"/>
    </source>
</evidence>
<dbReference type="NCBIfam" id="TIGR02795">
    <property type="entry name" value="tol_pal_ybgF"/>
    <property type="match status" value="1"/>
</dbReference>
<feature type="signal peptide" evidence="1">
    <location>
        <begin position="1"/>
        <end position="18"/>
    </location>
</feature>
<feature type="repeat" description="TPR" evidence="2">
    <location>
        <begin position="159"/>
        <end position="192"/>
    </location>
</feature>
<dbReference type="InterPro" id="IPR011990">
    <property type="entry name" value="TPR-like_helical_dom_sf"/>
</dbReference>
<dbReference type="GO" id="GO:0070206">
    <property type="term" value="P:protein trimerization"/>
    <property type="evidence" value="ECO:0007669"/>
    <property type="project" value="InterPro"/>
</dbReference>
<sequence precursor="true">MKRRLAALLLVAALPAQAALFDDEEARKRIEQLRTEVNARMDKLEAASRGQIDLANQIEALKAEVAKLRGQVEVLSNEVESTQKRQKDFYIDLDNRLRKLEPQAGAEGKPADVKPAVDPAAESRDYEAALNLFKAGKHKDALGAFLAFIKAYPASPFLPSAHYWAGSAHYQLGEYKKAIEQFVKLAATWPDDAKAPDALLGEANCQQESGDAKGARKTLETLVEKYPASAAAAVAKQRLSARPPPKKK</sequence>
<dbReference type="Pfam" id="PF16331">
    <property type="entry name" value="TolA_bind_tri"/>
    <property type="match status" value="1"/>
</dbReference>
<dbReference type="GO" id="GO:0030288">
    <property type="term" value="C:outer membrane-bounded periplasmic space"/>
    <property type="evidence" value="ECO:0007669"/>
    <property type="project" value="UniProtKB-UniRule"/>
</dbReference>
<dbReference type="InterPro" id="IPR034706">
    <property type="entry name" value="CpoB"/>
</dbReference>
<dbReference type="AlphaFoldDB" id="A0A809RCH6"/>
<evidence type="ECO:0000313" key="4">
    <source>
        <dbReference type="EMBL" id="BBO22065.1"/>
    </source>
</evidence>
<dbReference type="Gene3D" id="1.25.40.10">
    <property type="entry name" value="Tetratricopeptide repeat domain"/>
    <property type="match status" value="1"/>
</dbReference>
<comment type="subcellular location">
    <subcellularLocation>
        <location evidence="1">Periplasm</location>
    </subcellularLocation>
</comment>
<evidence type="ECO:0000313" key="5">
    <source>
        <dbReference type="Proteomes" id="UP000662914"/>
    </source>
</evidence>
<keyword evidence="1" id="KW-0175">Coiled coil</keyword>
<proteinExistence type="inferred from homology"/>
<organism evidence="4 5">
    <name type="scientific">Candidatus Desulfobacillus denitrificans</name>
    <dbReference type="NCBI Taxonomy" id="2608985"/>
    <lineage>
        <taxon>Bacteria</taxon>
        <taxon>Pseudomonadati</taxon>
        <taxon>Pseudomonadota</taxon>
        <taxon>Betaproteobacteria</taxon>
        <taxon>Candidatus Desulfobacillus</taxon>
    </lineage>
</organism>
<dbReference type="Proteomes" id="UP000662914">
    <property type="component" value="Chromosome"/>
</dbReference>
<feature type="chain" id="PRO_5035349784" description="Cell division coordinator CpoB" evidence="1">
    <location>
        <begin position="19"/>
        <end position="248"/>
    </location>
</feature>
<dbReference type="InterPro" id="IPR014162">
    <property type="entry name" value="CpoB_C"/>
</dbReference>
<dbReference type="KEGG" id="ddz:DSYM_27640"/>
<dbReference type="PROSITE" id="PS50005">
    <property type="entry name" value="TPR"/>
    <property type="match status" value="1"/>
</dbReference>
<evidence type="ECO:0000256" key="1">
    <source>
        <dbReference type="HAMAP-Rule" id="MF_02066"/>
    </source>
</evidence>
<dbReference type="Pfam" id="PF13174">
    <property type="entry name" value="TPR_6"/>
    <property type="match status" value="1"/>
</dbReference>
<keyword evidence="1" id="KW-0574">Periplasm</keyword>
<keyword evidence="1" id="KW-0732">Signal</keyword>
<keyword evidence="1" id="KW-0132">Cell division</keyword>
<accession>A0A809RCH6</accession>
<dbReference type="SUPFAM" id="SSF48452">
    <property type="entry name" value="TPR-like"/>
    <property type="match status" value="1"/>
</dbReference>
<keyword evidence="1" id="KW-0131">Cell cycle</keyword>
<comment type="similarity">
    <text evidence="1">Belongs to the CpoB family.</text>
</comment>
<evidence type="ECO:0000259" key="3">
    <source>
        <dbReference type="Pfam" id="PF16331"/>
    </source>
</evidence>
<protein>
    <recommendedName>
        <fullName evidence="1">Cell division coordinator CpoB</fullName>
    </recommendedName>
</protein>
<reference evidence="4" key="1">
    <citation type="journal article" name="DNA Res.">
        <title>The physiological potential of anammox bacteria as revealed by their core genome structure.</title>
        <authorList>
            <person name="Okubo T."/>
            <person name="Toyoda A."/>
            <person name="Fukuhara K."/>
            <person name="Uchiyama I."/>
            <person name="Harigaya Y."/>
            <person name="Kuroiwa M."/>
            <person name="Suzuki T."/>
            <person name="Murakami Y."/>
            <person name="Suwa Y."/>
            <person name="Takami H."/>
        </authorList>
    </citation>
    <scope>NUCLEOTIDE SEQUENCE</scope>
    <source>
        <strain evidence="4">317325-3</strain>
    </source>
</reference>
<name>A0A809RCH6_9PROT</name>
<dbReference type="Gene3D" id="1.20.5.110">
    <property type="match status" value="1"/>
</dbReference>
<feature type="coiled-coil region" evidence="1">
    <location>
        <begin position="27"/>
        <end position="85"/>
    </location>
</feature>